<proteinExistence type="inferred from homology"/>
<feature type="active site" description="Schiff-base intermediate with substrate; via pyruvic acid" evidence="14">
    <location>
        <position position="89"/>
    </location>
</feature>
<evidence type="ECO:0000256" key="7">
    <source>
        <dbReference type="ARBA" id="ARBA00022813"/>
    </source>
</evidence>
<keyword evidence="10" id="KW-0865">Zymogen</keyword>
<keyword evidence="6" id="KW-0210">Decarboxylase</keyword>
<evidence type="ECO:0000256" key="12">
    <source>
        <dbReference type="ARBA" id="ARBA00023270"/>
    </source>
</evidence>
<dbReference type="NCBIfam" id="TIGR00535">
    <property type="entry name" value="SAM_DCase"/>
    <property type="match status" value="1"/>
</dbReference>
<dbReference type="HOGENOM" id="CLU_023050_0_1_1"/>
<organism evidence="20 21">
    <name type="scientific">Huiozyma naganishii (strain ATCC MYA-139 / BCRC 22969 / CBS 8797 / KCTC 17520 / NBRC 10181 / NCYC 3082 / Yp74L-3)</name>
    <name type="common">Yeast</name>
    <name type="synonym">Kazachstania naganishii</name>
    <dbReference type="NCBI Taxonomy" id="1071383"/>
    <lineage>
        <taxon>Eukaryota</taxon>
        <taxon>Fungi</taxon>
        <taxon>Dikarya</taxon>
        <taxon>Ascomycota</taxon>
        <taxon>Saccharomycotina</taxon>
        <taxon>Saccharomycetes</taxon>
        <taxon>Saccharomycetales</taxon>
        <taxon>Saccharomycetaceae</taxon>
        <taxon>Huiozyma</taxon>
    </lineage>
</organism>
<dbReference type="eggNOG" id="KOG0788">
    <property type="taxonomic scope" value="Eukaryota"/>
</dbReference>
<feature type="chain" id="PRO_5042322548" description="S-adenosylmethionine decarboxylase alpha chain" evidence="18">
    <location>
        <begin position="89"/>
        <end position="409"/>
    </location>
</feature>
<feature type="binding site" evidence="15">
    <location>
        <position position="295"/>
    </location>
    <ligand>
        <name>substrate</name>
    </ligand>
</feature>
<evidence type="ECO:0000256" key="9">
    <source>
        <dbReference type="ARBA" id="ARBA00023115"/>
    </source>
</evidence>
<evidence type="ECO:0000256" key="19">
    <source>
        <dbReference type="SAM" id="MobiDB-lite"/>
    </source>
</evidence>
<accession>J7SAG1</accession>
<dbReference type="GeneID" id="34527891"/>
<dbReference type="GO" id="GO:0004014">
    <property type="term" value="F:adenosylmethionine decarboxylase activity"/>
    <property type="evidence" value="ECO:0007669"/>
    <property type="project" value="UniProtKB-EC"/>
</dbReference>
<dbReference type="OrthoDB" id="1068353at2759"/>
<dbReference type="FunFam" id="3.60.90.10:FF:000011">
    <property type="entry name" value="S-adenosylmethionine decarboxylase proenzyme"/>
    <property type="match status" value="1"/>
</dbReference>
<evidence type="ECO:0000256" key="16">
    <source>
        <dbReference type="PIRSR" id="PIRSR001355-3"/>
    </source>
</evidence>
<dbReference type="EMBL" id="HE978323">
    <property type="protein sequence ID" value="CCK72136.1"/>
    <property type="molecule type" value="Genomic_DNA"/>
</dbReference>
<feature type="region of interest" description="Disordered" evidence="19">
    <location>
        <begin position="233"/>
        <end position="261"/>
    </location>
</feature>
<evidence type="ECO:0000256" key="3">
    <source>
        <dbReference type="ARBA" id="ARBA00008466"/>
    </source>
</evidence>
<evidence type="ECO:0000313" key="21">
    <source>
        <dbReference type="Proteomes" id="UP000006310"/>
    </source>
</evidence>
<keyword evidence="21" id="KW-1185">Reference proteome</keyword>
<feature type="binding site" evidence="15">
    <location>
        <position position="319"/>
    </location>
    <ligand>
        <name>substrate</name>
    </ligand>
</feature>
<dbReference type="RefSeq" id="XP_022466381.1">
    <property type="nucleotide sequence ID" value="XM_022610046.1"/>
</dbReference>
<dbReference type="EC" id="4.1.1.50" evidence="4"/>
<evidence type="ECO:0000256" key="5">
    <source>
        <dbReference type="ARBA" id="ARBA00022691"/>
    </source>
</evidence>
<evidence type="ECO:0000256" key="4">
    <source>
        <dbReference type="ARBA" id="ARBA00012357"/>
    </source>
</evidence>
<name>J7SAG1_HUIN7</name>
<evidence type="ECO:0000256" key="17">
    <source>
        <dbReference type="PIRSR" id="PIRSR001355-4"/>
    </source>
</evidence>
<reference evidence="20 21" key="1">
    <citation type="journal article" date="2011" name="Proc. Natl. Acad. Sci. U.S.A.">
        <title>Evolutionary erosion of yeast sex chromosomes by mating-type switching accidents.</title>
        <authorList>
            <person name="Gordon J.L."/>
            <person name="Armisen D."/>
            <person name="Proux-Wera E."/>
            <person name="Oheigeartaigh S.S."/>
            <person name="Byrne K.P."/>
            <person name="Wolfe K.H."/>
        </authorList>
    </citation>
    <scope>NUCLEOTIDE SEQUENCE [LARGE SCALE GENOMIC DNA]</scope>
    <source>
        <strain evidence="21">ATCC MYA-139 / BCRC 22969 / CBS 8797 / CCRC 22969 / KCTC 17520 / NBRC 10181 / NCYC 3082</strain>
    </source>
</reference>
<dbReference type="PIRSF" id="PIRSF001355">
    <property type="entry name" value="S-AdenosylMet_decarboxylase"/>
    <property type="match status" value="1"/>
</dbReference>
<dbReference type="InterPro" id="IPR001985">
    <property type="entry name" value="S-AdoMet_decarboxylase_euk"/>
</dbReference>
<dbReference type="AlphaFoldDB" id="J7SAG1"/>
<evidence type="ECO:0000256" key="1">
    <source>
        <dbReference type="ARBA" id="ARBA00001928"/>
    </source>
</evidence>
<reference evidence="21" key="2">
    <citation type="submission" date="2012-08" db="EMBL/GenBank/DDBJ databases">
        <title>Genome sequence of Kazachstania naganishii.</title>
        <authorList>
            <person name="Gordon J.L."/>
            <person name="Armisen D."/>
            <person name="Proux-Wera E."/>
            <person name="OhEigeartaigh S.S."/>
            <person name="Byrne K.P."/>
            <person name="Wolfe K.H."/>
        </authorList>
    </citation>
    <scope>NUCLEOTIDE SEQUENCE [LARGE SCALE GENOMIC DNA]</scope>
    <source>
        <strain evidence="21">ATCC MYA-139 / BCRC 22969 / CBS 8797 / CCRC 22969 / KCTC 17520 / NBRC 10181 / NCYC 3082</strain>
    </source>
</reference>
<protein>
    <recommendedName>
        <fullName evidence="4">adenosylmethionine decarboxylase</fullName>
        <ecNumber evidence="4">4.1.1.50</ecNumber>
    </recommendedName>
</protein>
<dbReference type="PANTHER" id="PTHR11570:SF0">
    <property type="entry name" value="S-ADENOSYLMETHIONINE DECARBOXYLASE PROENZYME"/>
    <property type="match status" value="1"/>
</dbReference>
<evidence type="ECO:0000256" key="8">
    <source>
        <dbReference type="ARBA" id="ARBA00023066"/>
    </source>
</evidence>
<feature type="binding site" evidence="15">
    <location>
        <position position="28"/>
    </location>
    <ligand>
        <name>substrate</name>
    </ligand>
</feature>
<dbReference type="InterPro" id="IPR016067">
    <property type="entry name" value="S-AdoMet_deCO2ase_core"/>
</dbReference>
<gene>
    <name evidence="20" type="primary">KNAG0J00530</name>
    <name evidence="20" type="ordered locus">KNAG_0J00530</name>
</gene>
<comment type="cofactor">
    <cofactor evidence="1">
        <name>pyruvate</name>
        <dbReference type="ChEBI" id="CHEBI:15361"/>
    </cofactor>
</comment>
<dbReference type="GO" id="GO:0015940">
    <property type="term" value="P:pantothenate biosynthetic process"/>
    <property type="evidence" value="ECO:0007669"/>
    <property type="project" value="EnsemblFungi"/>
</dbReference>
<feature type="chain" id="PRO_5042322547" description="S-adenosylmethionine decarboxylase beta chain" evidence="18">
    <location>
        <begin position="1"/>
        <end position="88"/>
    </location>
</feature>
<evidence type="ECO:0000256" key="15">
    <source>
        <dbReference type="PIRSR" id="PIRSR001355-2"/>
    </source>
</evidence>
<comment type="similarity">
    <text evidence="3">Belongs to the eukaryotic AdoMetDC family.</text>
</comment>
<keyword evidence="13" id="KW-0670">Pyruvate</keyword>
<dbReference type="KEGG" id="kng:KNAG_0J00530"/>
<dbReference type="InterPro" id="IPR018166">
    <property type="entry name" value="S-AdoMet_deCO2ase_CS"/>
</dbReference>
<evidence type="ECO:0000313" key="20">
    <source>
        <dbReference type="EMBL" id="CCK72136.1"/>
    </source>
</evidence>
<evidence type="ECO:0000256" key="6">
    <source>
        <dbReference type="ARBA" id="ARBA00022793"/>
    </source>
</evidence>
<dbReference type="GO" id="GO:0005829">
    <property type="term" value="C:cytosol"/>
    <property type="evidence" value="ECO:0007669"/>
    <property type="project" value="TreeGrafter"/>
</dbReference>
<dbReference type="Proteomes" id="UP000006310">
    <property type="component" value="Chromosome 10"/>
</dbReference>
<comment type="pathway">
    <text evidence="2">Amine and polyamine biosynthesis; S-adenosylmethioninamine biosynthesis; S-adenosylmethioninamine from S-adenosyl-L-methionine: step 1/1.</text>
</comment>
<evidence type="ECO:0000256" key="2">
    <source>
        <dbReference type="ARBA" id="ARBA00004911"/>
    </source>
</evidence>
<keyword evidence="12" id="KW-0704">Schiff base</keyword>
<dbReference type="STRING" id="1071383.J7SAG1"/>
<keyword evidence="5" id="KW-0949">S-adenosyl-L-methionine</keyword>
<feature type="site" description="Cleavage (non-hydrolytic); by autolysis" evidence="17">
    <location>
        <begin position="88"/>
        <end position="89"/>
    </location>
</feature>
<keyword evidence="8" id="KW-0745">Spermidine biosynthesis</keyword>
<dbReference type="GO" id="GO:0006597">
    <property type="term" value="P:spermine biosynthetic process"/>
    <property type="evidence" value="ECO:0007669"/>
    <property type="project" value="EnsemblFungi"/>
</dbReference>
<dbReference type="GO" id="GO:0008295">
    <property type="term" value="P:spermidine biosynthetic process"/>
    <property type="evidence" value="ECO:0007669"/>
    <property type="project" value="UniProtKB-KW"/>
</dbReference>
<dbReference type="UniPathway" id="UPA00331">
    <property type="reaction ID" value="UER00451"/>
</dbReference>
<evidence type="ECO:0000256" key="13">
    <source>
        <dbReference type="ARBA" id="ARBA00023317"/>
    </source>
</evidence>
<keyword evidence="7 17" id="KW-0068">Autocatalytic cleavage</keyword>
<feature type="active site" description="Proton acceptor; for processing activity" evidence="14">
    <location>
        <position position="301"/>
    </location>
</feature>
<dbReference type="PROSITE" id="PS01336">
    <property type="entry name" value="ADOMETDC"/>
    <property type="match status" value="1"/>
</dbReference>
<dbReference type="OMA" id="WFEESSN"/>
<dbReference type="Pfam" id="PF01536">
    <property type="entry name" value="SAM_decarbox"/>
    <property type="match status" value="1"/>
</dbReference>
<evidence type="ECO:0000256" key="14">
    <source>
        <dbReference type="PIRSR" id="PIRSR001355-1"/>
    </source>
</evidence>
<evidence type="ECO:0000256" key="18">
    <source>
        <dbReference type="PIRSR" id="PIRSR001355-5"/>
    </source>
</evidence>
<evidence type="ECO:0000256" key="11">
    <source>
        <dbReference type="ARBA" id="ARBA00023239"/>
    </source>
</evidence>
<dbReference type="PANTHER" id="PTHR11570">
    <property type="entry name" value="S-ADENOSYLMETHIONINE DECARBOXYLASE"/>
    <property type="match status" value="1"/>
</dbReference>
<sequence>MTISITELTNHSYIDHQLSATLDSTEAFEGPEKLLEIWFFPHVGKVPGEGKTLRDVPVETWVSILQLVKCEVLSIKSTPEMDAFLLSESSMFIYPHRMTLKTCGTTTTLFCLPRLFEILHELLGWDFRNEEEGKFEPFKVFYSRRAFMFPSKQKSIHRNWGDEVDYLNAFFCSGKSYVVGRFDDRKHWNLYVTDTKEQDEQVAAVEESPAVEDETFEILMTGLDPECTEQFVSHRQVSAEPQPLGQPQERTNDDADDDGHLLGYSMTRKTGLDNVYNTASANSRDAEFHHDAFAFSPCGYSSNMIVDNHYYYTLHVTPEKGWSYASFESNVPVSEISNDRQDNVDVLRKVLNVFRPREFCLTFFAKSAGNKNFDSLQQFASKSRLYEKKERIIYDLEDYQLLYIRFERK</sequence>
<evidence type="ECO:0000256" key="10">
    <source>
        <dbReference type="ARBA" id="ARBA00023145"/>
    </source>
</evidence>
<feature type="modified residue" description="Pyruvic acid (Ser); by autocatalysis" evidence="16">
    <location>
        <position position="89"/>
    </location>
</feature>
<dbReference type="Gene3D" id="3.60.90.10">
    <property type="entry name" value="S-adenosylmethionine decarboxylase"/>
    <property type="match status" value="1"/>
</dbReference>
<feature type="active site" description="Proton donor; for catalytic activity" evidence="14">
    <location>
        <position position="103"/>
    </location>
</feature>
<dbReference type="SUPFAM" id="SSF56276">
    <property type="entry name" value="S-adenosylmethionine decarboxylase"/>
    <property type="match status" value="1"/>
</dbReference>
<feature type="binding site" evidence="15">
    <location>
        <position position="88"/>
    </location>
    <ligand>
        <name>substrate</name>
    </ligand>
</feature>
<keyword evidence="11" id="KW-0456">Lyase</keyword>
<dbReference type="InterPro" id="IPR048283">
    <property type="entry name" value="AdoMetDC-like"/>
</dbReference>
<feature type="active site" description="Proton acceptor; for processing activity" evidence="14">
    <location>
        <position position="315"/>
    </location>
</feature>
<keyword evidence="9" id="KW-0620">Polyamine biosynthesis</keyword>